<keyword evidence="4" id="KW-1185">Reference proteome</keyword>
<feature type="region of interest" description="Disordered" evidence="1">
    <location>
        <begin position="43"/>
        <end position="111"/>
    </location>
</feature>
<name>A0A2K1IAF5_PHYPA</name>
<reference evidence="2 4" key="1">
    <citation type="journal article" date="2008" name="Science">
        <title>The Physcomitrella genome reveals evolutionary insights into the conquest of land by plants.</title>
        <authorList>
            <person name="Rensing S."/>
            <person name="Lang D."/>
            <person name="Zimmer A."/>
            <person name="Terry A."/>
            <person name="Salamov A."/>
            <person name="Shapiro H."/>
            <person name="Nishiyama T."/>
            <person name="Perroud P.-F."/>
            <person name="Lindquist E."/>
            <person name="Kamisugi Y."/>
            <person name="Tanahashi T."/>
            <person name="Sakakibara K."/>
            <person name="Fujita T."/>
            <person name="Oishi K."/>
            <person name="Shin-I T."/>
            <person name="Kuroki Y."/>
            <person name="Toyoda A."/>
            <person name="Suzuki Y."/>
            <person name="Hashimoto A."/>
            <person name="Yamaguchi K."/>
            <person name="Sugano A."/>
            <person name="Kohara Y."/>
            <person name="Fujiyama A."/>
            <person name="Anterola A."/>
            <person name="Aoki S."/>
            <person name="Ashton N."/>
            <person name="Barbazuk W.B."/>
            <person name="Barker E."/>
            <person name="Bennetzen J."/>
            <person name="Bezanilla M."/>
            <person name="Blankenship R."/>
            <person name="Cho S.H."/>
            <person name="Dutcher S."/>
            <person name="Estelle M."/>
            <person name="Fawcett J.A."/>
            <person name="Gundlach H."/>
            <person name="Hanada K."/>
            <person name="Heyl A."/>
            <person name="Hicks K.A."/>
            <person name="Hugh J."/>
            <person name="Lohr M."/>
            <person name="Mayer K."/>
            <person name="Melkozernov A."/>
            <person name="Murata T."/>
            <person name="Nelson D."/>
            <person name="Pils B."/>
            <person name="Prigge M."/>
            <person name="Reiss B."/>
            <person name="Renner T."/>
            <person name="Rombauts S."/>
            <person name="Rushton P."/>
            <person name="Sanderfoot A."/>
            <person name="Schween G."/>
            <person name="Shiu S.-H."/>
            <person name="Stueber K."/>
            <person name="Theodoulou F.L."/>
            <person name="Tu H."/>
            <person name="Van de Peer Y."/>
            <person name="Verrier P.J."/>
            <person name="Waters E."/>
            <person name="Wood A."/>
            <person name="Yang L."/>
            <person name="Cove D."/>
            <person name="Cuming A."/>
            <person name="Hasebe M."/>
            <person name="Lucas S."/>
            <person name="Mishler D.B."/>
            <person name="Reski R."/>
            <person name="Grigoriev I."/>
            <person name="Quatrano R.S."/>
            <person name="Boore J.L."/>
        </authorList>
    </citation>
    <scope>NUCLEOTIDE SEQUENCE [LARGE SCALE GENOMIC DNA]</scope>
    <source>
        <strain evidence="3 4">cv. Gransden 2004</strain>
    </source>
</reference>
<evidence type="ECO:0000313" key="4">
    <source>
        <dbReference type="Proteomes" id="UP000006727"/>
    </source>
</evidence>
<evidence type="ECO:0000256" key="1">
    <source>
        <dbReference type="SAM" id="MobiDB-lite"/>
    </source>
</evidence>
<organism evidence="2">
    <name type="scientific">Physcomitrium patens</name>
    <name type="common">Spreading-leaved earth moss</name>
    <name type="synonym">Physcomitrella patens</name>
    <dbReference type="NCBI Taxonomy" id="3218"/>
    <lineage>
        <taxon>Eukaryota</taxon>
        <taxon>Viridiplantae</taxon>
        <taxon>Streptophyta</taxon>
        <taxon>Embryophyta</taxon>
        <taxon>Bryophyta</taxon>
        <taxon>Bryophytina</taxon>
        <taxon>Bryopsida</taxon>
        <taxon>Funariidae</taxon>
        <taxon>Funariales</taxon>
        <taxon>Funariaceae</taxon>
        <taxon>Physcomitrium</taxon>
    </lineage>
</organism>
<gene>
    <name evidence="2" type="ORF">PHYPA_030822</name>
</gene>
<dbReference type="EnsemblPlants" id="Pp3c27_2681V3.1">
    <property type="protein sequence ID" value="PAC:32951444.CDS.1"/>
    <property type="gene ID" value="Pp3c27_2681"/>
</dbReference>
<dbReference type="AlphaFoldDB" id="A0A2K1IAF5"/>
<sequence>MSRHLLIIDKGNKNTKEPLFSLQPKNDCRRALREDSLGSRTDVNVLHNAHDHNTRVLGSASPKIDSKKMRQRHQPSSTIGRNYQGSETTATTTCRTPQSPPISQNFGTRSTTPLALFRDHGTKTKTKYHLYFDGM</sequence>
<evidence type="ECO:0000313" key="3">
    <source>
        <dbReference type="EnsemblPlants" id="PAC:32951444.CDS.1"/>
    </source>
</evidence>
<reference evidence="3" key="3">
    <citation type="submission" date="2020-12" db="UniProtKB">
        <authorList>
            <consortium name="EnsemblPlants"/>
        </authorList>
    </citation>
    <scope>IDENTIFICATION</scope>
</reference>
<reference evidence="2 4" key="2">
    <citation type="journal article" date="2018" name="Plant J.">
        <title>The Physcomitrella patens chromosome-scale assembly reveals moss genome structure and evolution.</title>
        <authorList>
            <person name="Lang D."/>
            <person name="Ullrich K.K."/>
            <person name="Murat F."/>
            <person name="Fuchs J."/>
            <person name="Jenkins J."/>
            <person name="Haas F.B."/>
            <person name="Piednoel M."/>
            <person name="Gundlach H."/>
            <person name="Van Bel M."/>
            <person name="Meyberg R."/>
            <person name="Vives C."/>
            <person name="Morata J."/>
            <person name="Symeonidi A."/>
            <person name="Hiss M."/>
            <person name="Muchero W."/>
            <person name="Kamisugi Y."/>
            <person name="Saleh O."/>
            <person name="Blanc G."/>
            <person name="Decker E.L."/>
            <person name="van Gessel N."/>
            <person name="Grimwood J."/>
            <person name="Hayes R.D."/>
            <person name="Graham S.W."/>
            <person name="Gunter L.E."/>
            <person name="McDaniel S.F."/>
            <person name="Hoernstein S.N.W."/>
            <person name="Larsson A."/>
            <person name="Li F.W."/>
            <person name="Perroud P.F."/>
            <person name="Phillips J."/>
            <person name="Ranjan P."/>
            <person name="Rokshar D.S."/>
            <person name="Rothfels C.J."/>
            <person name="Schneider L."/>
            <person name="Shu S."/>
            <person name="Stevenson D.W."/>
            <person name="Thummler F."/>
            <person name="Tillich M."/>
            <person name="Villarreal Aguilar J.C."/>
            <person name="Widiez T."/>
            <person name="Wong G.K."/>
            <person name="Wymore A."/>
            <person name="Zhang Y."/>
            <person name="Zimmer A.D."/>
            <person name="Quatrano R.S."/>
            <person name="Mayer K.F.X."/>
            <person name="Goodstein D."/>
            <person name="Casacuberta J.M."/>
            <person name="Vandepoele K."/>
            <person name="Reski R."/>
            <person name="Cuming A.C."/>
            <person name="Tuskan G.A."/>
            <person name="Maumus F."/>
            <person name="Salse J."/>
            <person name="Schmutz J."/>
            <person name="Rensing S.A."/>
        </authorList>
    </citation>
    <scope>NUCLEOTIDE SEQUENCE [LARGE SCALE GENOMIC DNA]</scope>
    <source>
        <strain evidence="3 4">cv. Gransden 2004</strain>
    </source>
</reference>
<feature type="compositionally biased region" description="Polar residues" evidence="1">
    <location>
        <begin position="74"/>
        <end position="111"/>
    </location>
</feature>
<evidence type="ECO:0000313" key="2">
    <source>
        <dbReference type="EMBL" id="PNR26248.1"/>
    </source>
</evidence>
<proteinExistence type="predicted"/>
<dbReference type="InParanoid" id="A0A2K1IAF5"/>
<dbReference type="Gramene" id="Pp3c27_2681V3.1">
    <property type="protein sequence ID" value="PAC:32951444.CDS.1"/>
    <property type="gene ID" value="Pp3c27_2681"/>
</dbReference>
<accession>A0A2K1IAF5</accession>
<dbReference type="Proteomes" id="UP000006727">
    <property type="component" value="Chromosome 27"/>
</dbReference>
<dbReference type="EMBL" id="ABEU02000027">
    <property type="protein sequence ID" value="PNR26248.1"/>
    <property type="molecule type" value="Genomic_DNA"/>
</dbReference>
<protein>
    <submittedName>
        <fullName evidence="2 3">Uncharacterized protein</fullName>
    </submittedName>
</protein>